<feature type="compositionally biased region" description="Basic and acidic residues" evidence="1">
    <location>
        <begin position="124"/>
        <end position="140"/>
    </location>
</feature>
<organism evidence="3 5">
    <name type="scientific">Alligator sinensis</name>
    <name type="common">Chinese alligator</name>
    <dbReference type="NCBI Taxonomy" id="38654"/>
    <lineage>
        <taxon>Eukaryota</taxon>
        <taxon>Metazoa</taxon>
        <taxon>Chordata</taxon>
        <taxon>Craniata</taxon>
        <taxon>Vertebrata</taxon>
        <taxon>Euteleostomi</taxon>
        <taxon>Archelosauria</taxon>
        <taxon>Archosauria</taxon>
        <taxon>Crocodylia</taxon>
        <taxon>Alligatoridae</taxon>
        <taxon>Alligatorinae</taxon>
        <taxon>Alligator</taxon>
    </lineage>
</organism>
<dbReference type="SMART" id="SM00510">
    <property type="entry name" value="TFS2M"/>
    <property type="match status" value="1"/>
</dbReference>
<dbReference type="InterPro" id="IPR003618">
    <property type="entry name" value="TFIIS_cen_dom"/>
</dbReference>
<feature type="region of interest" description="Disordered" evidence="1">
    <location>
        <begin position="1603"/>
        <end position="1635"/>
    </location>
</feature>
<evidence type="ECO:0000259" key="2">
    <source>
        <dbReference type="PROSITE" id="PS51321"/>
    </source>
</evidence>
<dbReference type="Pfam" id="PF07500">
    <property type="entry name" value="TFIIS_M"/>
    <property type="match status" value="1"/>
</dbReference>
<dbReference type="Proteomes" id="UP000189705">
    <property type="component" value="Unplaced"/>
</dbReference>
<feature type="region of interest" description="Disordered" evidence="1">
    <location>
        <begin position="848"/>
        <end position="893"/>
    </location>
</feature>
<dbReference type="PANTHER" id="PTHR11477">
    <property type="entry name" value="TRANSCRIPTION FACTOR S-II ZINC FINGER DOMAIN-CONTAINING PROTEIN"/>
    <property type="match status" value="1"/>
</dbReference>
<dbReference type="PROSITE" id="PS51321">
    <property type="entry name" value="TFIIS_CENTRAL"/>
    <property type="match status" value="1"/>
</dbReference>
<feature type="region of interest" description="Disordered" evidence="1">
    <location>
        <begin position="641"/>
        <end position="692"/>
    </location>
</feature>
<dbReference type="GeneID" id="102376855"/>
<dbReference type="SUPFAM" id="SSF46942">
    <property type="entry name" value="Elongation factor TFIIS domain 2"/>
    <property type="match status" value="1"/>
</dbReference>
<feature type="compositionally biased region" description="Polar residues" evidence="1">
    <location>
        <begin position="549"/>
        <end position="560"/>
    </location>
</feature>
<dbReference type="CTD" id="90853"/>
<feature type="region of interest" description="Disordered" evidence="1">
    <location>
        <begin position="525"/>
        <end position="560"/>
    </location>
</feature>
<feature type="compositionally biased region" description="Basic and acidic residues" evidence="1">
    <location>
        <begin position="69"/>
        <end position="79"/>
    </location>
</feature>
<dbReference type="RefSeq" id="XP_006019420.2">
    <property type="nucleotide sequence ID" value="XM_006019358.3"/>
</dbReference>
<dbReference type="GO" id="GO:0005634">
    <property type="term" value="C:nucleus"/>
    <property type="evidence" value="ECO:0007669"/>
    <property type="project" value="TreeGrafter"/>
</dbReference>
<evidence type="ECO:0000313" key="3">
    <source>
        <dbReference type="Proteomes" id="UP000189705"/>
    </source>
</evidence>
<dbReference type="CDD" id="cd21540">
    <property type="entry name" value="SPOC_SPOCD1"/>
    <property type="match status" value="1"/>
</dbReference>
<dbReference type="STRING" id="38654.A0A1U8CWC7"/>
<proteinExistence type="predicted"/>
<evidence type="ECO:0000313" key="5">
    <source>
        <dbReference type="RefSeq" id="XP_014373333.1"/>
    </source>
</evidence>
<accession>A0A1U8CWC7</accession>
<evidence type="ECO:0000256" key="1">
    <source>
        <dbReference type="SAM" id="MobiDB-lite"/>
    </source>
</evidence>
<dbReference type="InterPro" id="IPR036575">
    <property type="entry name" value="TFIIS_cen_dom_sf"/>
</dbReference>
<sequence>MENQSFHVTAWKDQVGGAPEGMEDIVAACLADKESQGECSKLAPEVNGEKGPSNIEGSSLGPGNCDKALPSEEALKEKASVAGGAFESPKISGVTGDDNKGRRAVPSETRFVNSPHLDQALDENNSRERQSAPEIPHLEALGKKEKLCNVENVEVRGPEEAATLQETRLPGSGGVRTEACLNWEGTTVKALLSPVEFAGPVSVFREQGTSRSPNGPGPEKEEEELFSIHTTAGNDPVAGERVGETPVSNEDGSDEHSADSLNGVRQNKVPLEREGEMAGEGFTCSRNSDVREIKGEDTDFKEEIITACEPLGSPKRMCGRNKISLMKPSYVVLKDLRDELKEKYRYSLMSSSGERLSLNTQKERETVFSDALQITLRGGLEESNTKKQNKVPNIKTGVQNKNSNNAKITEISRSEKGVTSTGSNGIDTEIHCAIEETQENGSLVEMDSSDYSDMCEQGIFAKLSLLEDRQKSSSVDVLRIPEVWGVQPDPSPLSSMTPEKEQEKHGKVVPIETLIKHWNKTDRELGKDNISDSSLTADSNRKGCDSRCSGGNRTSRISQSSRIVLAPENTVKGLRRKPMEETSADLSVNKTQRMLGDKKLRKACCLLPARSEEDRNIADREPICISSSSAAKYETPVKRELSRTTESHLAPVESPAQNSLEEAEEVFHEQPNAEEQKSCNQRNFKPSRESDDGSWFLSKIAEELEAACVDAEHKSVQQDSKRECFGPAEVALLSQSTEVSVSWRNKAKRCSPSGMQSNKYREIRSRAALFSPKQDKDEEISSVGKKVDPEPAQETRREGEEEDTLVHQLKGVQIVCYNMCGSVVRLLGAPSKAHKTSRLKRLLELEDSSAGKKMSKPNWGVTSSKAPRARKRARLEGSEHVSNEGSVDLQPAQKEIKDSDCNAVLPKKTKRLQKPYAAHMLWQRPLNSDDDNEKRRRRRARSLPKEASVSVPSLPLSAEQIRVKVIDSLRGMLQKRLEESLDLDVPEDTIMRLANNIEKEIFRLFLCVDQRYKNKYRSLLFNLRAPKNKLLFQQVVLGEVTPQRLVQMNSLEMAPKELAEWRAREHKQVLEVIEKQQQEAPMRCSTKLTHKGELEIHREMEENVTLEDLFESVLCMEMLPIPQSATESEKDTTDQHKSHLLDLDCHICTAEPGPNGEEGFNPSRNKSLSRKKEAELFRKLHSTRVCSARRSQHSENKRPVSSGILRKEPRLQKPLDKSTVLWEGSIQMFSIKEFLAKAYPVSGYGSHLVQALPAQIQSRGCTLPEDVWDFLDSIWPAEAKQMSVIRFYPAVAQAMGTYNMLYTYLNNKQRYGIVDSKQMEMFLVPLPAFQPVPAKFHPQGGPGLEANHSSLLLGLILPKAAPGKAPASSLKPSLSTGTKRKKVTFKTDLVTECFAFAPQSPGSKQELAPAPLSKLLFSSECSPLISHGPELLTFENMFTFDVAAGDGLHEETSFGASASPCLQTRGEEANHYIQNGALHSLGHLCVHQEAGGEQQGVTRELQVVVAPDTSQTWDIGLLHPWSCCPDEEGGSAAFDANMCAVPQLSIMFYPVQSDSHESSAVLHLQNPVATGDSHPGGPIEEALSLIHQLEALVQQNSQLQNQTFPFPSVDGAPQIAGGSTFPPAQHGSSCAPSSE</sequence>
<dbReference type="KEGG" id="asn:102376855"/>
<protein>
    <submittedName>
        <fullName evidence="4 5">SPOC domain-containing protein 1 isoform X1</fullName>
    </submittedName>
</protein>
<feature type="compositionally biased region" description="Basic and acidic residues" evidence="1">
    <location>
        <begin position="785"/>
        <end position="799"/>
    </location>
</feature>
<feature type="region of interest" description="Disordered" evidence="1">
    <location>
        <begin position="921"/>
        <end position="948"/>
    </location>
</feature>
<gene>
    <name evidence="4 5" type="primary">SPOCD1</name>
</gene>
<dbReference type="eggNOG" id="KOG1634">
    <property type="taxonomic scope" value="Eukaryota"/>
</dbReference>
<feature type="region of interest" description="Disordered" evidence="1">
    <location>
        <begin position="204"/>
        <end position="266"/>
    </location>
</feature>
<feature type="domain" description="TFIIS central" evidence="2">
    <location>
        <begin position="965"/>
        <end position="1081"/>
    </location>
</feature>
<dbReference type="PANTHER" id="PTHR11477:SF18">
    <property type="entry name" value="SPOC DOMAIN-CONTAINING PROTEIN 1"/>
    <property type="match status" value="1"/>
</dbReference>
<dbReference type="InterPro" id="IPR012921">
    <property type="entry name" value="SPOC_C"/>
</dbReference>
<dbReference type="GO" id="GO:0006351">
    <property type="term" value="P:DNA-templated transcription"/>
    <property type="evidence" value="ECO:0007669"/>
    <property type="project" value="InterPro"/>
</dbReference>
<dbReference type="Gene3D" id="1.10.472.30">
    <property type="entry name" value="Transcription elongation factor S-II, central domain"/>
    <property type="match status" value="1"/>
</dbReference>
<keyword evidence="3" id="KW-1185">Reference proteome</keyword>
<feature type="region of interest" description="Disordered" evidence="1">
    <location>
        <begin position="771"/>
        <end position="804"/>
    </location>
</feature>
<dbReference type="Pfam" id="PF07744">
    <property type="entry name" value="SPOC"/>
    <property type="match status" value="1"/>
</dbReference>
<name>A0A1U8CWC7_ALLSI</name>
<dbReference type="RefSeq" id="XP_014373333.1">
    <property type="nucleotide sequence ID" value="XM_014517847.2"/>
</dbReference>
<dbReference type="OrthoDB" id="1884872at2759"/>
<evidence type="ECO:0000313" key="4">
    <source>
        <dbReference type="RefSeq" id="XP_006019420.2"/>
    </source>
</evidence>
<feature type="compositionally biased region" description="Polar residues" evidence="1">
    <location>
        <begin position="1626"/>
        <end position="1635"/>
    </location>
</feature>
<feature type="region of interest" description="Disordered" evidence="1">
    <location>
        <begin position="43"/>
        <end position="140"/>
    </location>
</feature>
<reference evidence="4 5" key="1">
    <citation type="submission" date="2025-04" db="UniProtKB">
        <authorList>
            <consortium name="RefSeq"/>
        </authorList>
    </citation>
    <scope>IDENTIFICATION</scope>
</reference>